<gene>
    <name evidence="5" type="ORF">JK360_25130</name>
</gene>
<dbReference type="RefSeq" id="WP_201808005.1">
    <property type="nucleotide sequence ID" value="NZ_JAERRI010000014.1"/>
</dbReference>
<dbReference type="PANTHER" id="PTHR43877:SF2">
    <property type="entry name" value="AMINOALKYLPHOSPHONATE N-ACETYLTRANSFERASE-RELATED"/>
    <property type="match status" value="1"/>
</dbReference>
<organism evidence="5 6">
    <name type="scientific">Streptomyces siderophoricus</name>
    <dbReference type="NCBI Taxonomy" id="2802281"/>
    <lineage>
        <taxon>Bacteria</taxon>
        <taxon>Bacillati</taxon>
        <taxon>Actinomycetota</taxon>
        <taxon>Actinomycetes</taxon>
        <taxon>Kitasatosporales</taxon>
        <taxon>Streptomycetaceae</taxon>
        <taxon>Streptomyces</taxon>
    </lineage>
</organism>
<feature type="domain" description="N-acetyltransferase" evidence="4">
    <location>
        <begin position="39"/>
        <end position="184"/>
    </location>
</feature>
<sequence>MSDAATLRTPTPTPTSPPTSTATPWTISTEPVDSPDARALLREYYTEVADRYFTLHEDRLSTPQEIDEGVAEYPAADLAPPHGVLLVARRGGETAGCAGVRLLDARTAELKQMFVRPAARGLGGGGGLLMAAEAAAARLGAERIRLDTRLDLTEAIALYRRHGFVEIAPYHDDIYAEIFFEKRL</sequence>
<dbReference type="Proteomes" id="UP000629371">
    <property type="component" value="Unassembled WGS sequence"/>
</dbReference>
<evidence type="ECO:0000313" key="6">
    <source>
        <dbReference type="Proteomes" id="UP000629371"/>
    </source>
</evidence>
<comment type="caution">
    <text evidence="5">The sequence shown here is derived from an EMBL/GenBank/DDBJ whole genome shotgun (WGS) entry which is preliminary data.</text>
</comment>
<accession>A0ABS1MY11</accession>
<dbReference type="PROSITE" id="PS51186">
    <property type="entry name" value="GNAT"/>
    <property type="match status" value="1"/>
</dbReference>
<dbReference type="Pfam" id="PF00583">
    <property type="entry name" value="Acetyltransf_1"/>
    <property type="match status" value="1"/>
</dbReference>
<protein>
    <submittedName>
        <fullName evidence="5">GNAT family N-acetyltransferase</fullName>
    </submittedName>
</protein>
<dbReference type="SUPFAM" id="SSF55729">
    <property type="entry name" value="Acyl-CoA N-acyltransferases (Nat)"/>
    <property type="match status" value="1"/>
</dbReference>
<evidence type="ECO:0000313" key="5">
    <source>
        <dbReference type="EMBL" id="MBL1092623.1"/>
    </source>
</evidence>
<feature type="compositionally biased region" description="Low complexity" evidence="3">
    <location>
        <begin position="18"/>
        <end position="29"/>
    </location>
</feature>
<proteinExistence type="predicted"/>
<feature type="region of interest" description="Disordered" evidence="3">
    <location>
        <begin position="1"/>
        <end position="31"/>
    </location>
</feature>
<evidence type="ECO:0000256" key="2">
    <source>
        <dbReference type="ARBA" id="ARBA00023315"/>
    </source>
</evidence>
<feature type="compositionally biased region" description="Low complexity" evidence="3">
    <location>
        <begin position="1"/>
        <end position="10"/>
    </location>
</feature>
<dbReference type="InterPro" id="IPR050832">
    <property type="entry name" value="Bact_Acetyltransf"/>
</dbReference>
<dbReference type="Gene3D" id="3.40.630.30">
    <property type="match status" value="1"/>
</dbReference>
<evidence type="ECO:0000259" key="4">
    <source>
        <dbReference type="PROSITE" id="PS51186"/>
    </source>
</evidence>
<reference evidence="5 6" key="1">
    <citation type="submission" date="2021-01" db="EMBL/GenBank/DDBJ databases">
        <title>WGS of actinomycetes isolated from Thailand.</title>
        <authorList>
            <person name="Thawai C."/>
        </authorList>
    </citation>
    <scope>NUCLEOTIDE SEQUENCE [LARGE SCALE GENOMIC DNA]</scope>
    <source>
        <strain evidence="5 6">CH9-7</strain>
    </source>
</reference>
<name>A0ABS1MY11_9ACTN</name>
<dbReference type="PANTHER" id="PTHR43877">
    <property type="entry name" value="AMINOALKYLPHOSPHONATE N-ACETYLTRANSFERASE-RELATED-RELATED"/>
    <property type="match status" value="1"/>
</dbReference>
<evidence type="ECO:0000256" key="1">
    <source>
        <dbReference type="ARBA" id="ARBA00022679"/>
    </source>
</evidence>
<keyword evidence="1" id="KW-0808">Transferase</keyword>
<evidence type="ECO:0000256" key="3">
    <source>
        <dbReference type="SAM" id="MobiDB-lite"/>
    </source>
</evidence>
<dbReference type="EMBL" id="JAERRI010000014">
    <property type="protein sequence ID" value="MBL1092623.1"/>
    <property type="molecule type" value="Genomic_DNA"/>
</dbReference>
<keyword evidence="6" id="KW-1185">Reference proteome</keyword>
<keyword evidence="2" id="KW-0012">Acyltransferase</keyword>
<dbReference type="InterPro" id="IPR000182">
    <property type="entry name" value="GNAT_dom"/>
</dbReference>
<dbReference type="InterPro" id="IPR016181">
    <property type="entry name" value="Acyl_CoA_acyltransferase"/>
</dbReference>